<keyword evidence="2" id="KW-1185">Reference proteome</keyword>
<organism evidence="1 2">
    <name type="scientific">Chitinophaga solisilvae</name>
    <dbReference type="NCBI Taxonomy" id="1233460"/>
    <lineage>
        <taxon>Bacteria</taxon>
        <taxon>Pseudomonadati</taxon>
        <taxon>Bacteroidota</taxon>
        <taxon>Chitinophagia</taxon>
        <taxon>Chitinophagales</taxon>
        <taxon>Chitinophagaceae</taxon>
        <taxon>Chitinophaga</taxon>
    </lineage>
</organism>
<gene>
    <name evidence="1" type="ORF">ECE50_017535</name>
</gene>
<dbReference type="AlphaFoldDB" id="A0A433W8J1"/>
<dbReference type="EMBL" id="RIAR02000001">
    <property type="protein sequence ID" value="NSL88647.1"/>
    <property type="molecule type" value="Genomic_DNA"/>
</dbReference>
<comment type="caution">
    <text evidence="1">The sequence shown here is derived from an EMBL/GenBank/DDBJ whole genome shotgun (WGS) entry which is preliminary data.</text>
</comment>
<name>A0A433W8J1_9BACT</name>
<proteinExistence type="predicted"/>
<dbReference type="Proteomes" id="UP000281028">
    <property type="component" value="Unassembled WGS sequence"/>
</dbReference>
<evidence type="ECO:0000313" key="1">
    <source>
        <dbReference type="EMBL" id="NSL88647.1"/>
    </source>
</evidence>
<accession>A0A433W8J1</accession>
<protein>
    <submittedName>
        <fullName evidence="1">Uncharacterized protein</fullName>
    </submittedName>
</protein>
<reference evidence="1" key="1">
    <citation type="submission" date="2020-05" db="EMBL/GenBank/DDBJ databases">
        <title>Chitinophaga laudate sp. nov., isolated from a tropical peat swamp.</title>
        <authorList>
            <person name="Goh C.B.S."/>
            <person name="Lee M.S."/>
            <person name="Parimannan S."/>
            <person name="Pasbakhsh P."/>
            <person name="Yule C.M."/>
            <person name="Rajandas H."/>
            <person name="Loke S."/>
            <person name="Croft L."/>
            <person name="Tan J.B.L."/>
        </authorList>
    </citation>
    <scope>NUCLEOTIDE SEQUENCE</scope>
    <source>
        <strain evidence="1">Mgbs1</strain>
    </source>
</reference>
<sequence>MLPKNLPHKYHNLQVCKIAEKLSDAIREQSGWLGEKFIRKLTVIYWEIHRSLEVLQSTEHITKDVIEEQGTKLFKTLDAKIRIAYDQYFQDIKNLSNISAFKREKVEKMARPHNSE</sequence>
<evidence type="ECO:0000313" key="2">
    <source>
        <dbReference type="Proteomes" id="UP000281028"/>
    </source>
</evidence>